<keyword evidence="2" id="KW-0472">Membrane</keyword>
<feature type="transmembrane region" description="Helical" evidence="2">
    <location>
        <begin position="142"/>
        <end position="168"/>
    </location>
</feature>
<protein>
    <submittedName>
        <fullName evidence="3">Uncharacterized protein</fullName>
    </submittedName>
</protein>
<evidence type="ECO:0000256" key="2">
    <source>
        <dbReference type="SAM" id="Phobius"/>
    </source>
</evidence>
<organism evidence="3 4">
    <name type="scientific">Virgisporangium aurantiacum</name>
    <dbReference type="NCBI Taxonomy" id="175570"/>
    <lineage>
        <taxon>Bacteria</taxon>
        <taxon>Bacillati</taxon>
        <taxon>Actinomycetota</taxon>
        <taxon>Actinomycetes</taxon>
        <taxon>Micromonosporales</taxon>
        <taxon>Micromonosporaceae</taxon>
        <taxon>Virgisporangium</taxon>
    </lineage>
</organism>
<dbReference type="AlphaFoldDB" id="A0A8J3Z8D3"/>
<accession>A0A8J3Z8D3</accession>
<feature type="region of interest" description="Disordered" evidence="1">
    <location>
        <begin position="89"/>
        <end position="132"/>
    </location>
</feature>
<feature type="transmembrane region" description="Helical" evidence="2">
    <location>
        <begin position="180"/>
        <end position="204"/>
    </location>
</feature>
<feature type="compositionally biased region" description="Polar residues" evidence="1">
    <location>
        <begin position="113"/>
        <end position="131"/>
    </location>
</feature>
<keyword evidence="4" id="KW-1185">Reference proteome</keyword>
<sequence length="290" mass="31373">MSGPDSEFEKWLHDANADITDSVQRAQSAPAFQNWVVDADRSINESLRRVTDPEAVLLMIRKAAYSKAADLVQRDGNSDAEHAIRSLLAPQTAAEDAEDERPCSPANRKAAPNPTTRSRDNSYGMNSSSPASRHVKHRFDRWGFIIGNVLIAFGAPVFVTSLIASVASHRTGMEVHQADIAAVVVGAAFMSAGTALIVLAGWIWPERSARLPSRLQGTTRVRSGTGNSSGEVAALLADMPAVSPLLEVAESANTDGLRPRPRNSRWSSDRDSSNRPVQMQRASRESRYGG</sequence>
<feature type="region of interest" description="Disordered" evidence="1">
    <location>
        <begin position="250"/>
        <end position="290"/>
    </location>
</feature>
<evidence type="ECO:0000313" key="3">
    <source>
        <dbReference type="EMBL" id="GIJ58937.1"/>
    </source>
</evidence>
<evidence type="ECO:0000313" key="4">
    <source>
        <dbReference type="Proteomes" id="UP000612585"/>
    </source>
</evidence>
<proteinExistence type="predicted"/>
<dbReference type="RefSeq" id="WP_204000459.1">
    <property type="nucleotide sequence ID" value="NZ_BOPG01000044.1"/>
</dbReference>
<reference evidence="3" key="1">
    <citation type="submission" date="2021-01" db="EMBL/GenBank/DDBJ databases">
        <title>Whole genome shotgun sequence of Virgisporangium aurantiacum NBRC 16421.</title>
        <authorList>
            <person name="Komaki H."/>
            <person name="Tamura T."/>
        </authorList>
    </citation>
    <scope>NUCLEOTIDE SEQUENCE</scope>
    <source>
        <strain evidence="3">NBRC 16421</strain>
    </source>
</reference>
<dbReference type="EMBL" id="BOPG01000044">
    <property type="protein sequence ID" value="GIJ58937.1"/>
    <property type="molecule type" value="Genomic_DNA"/>
</dbReference>
<evidence type="ECO:0000256" key="1">
    <source>
        <dbReference type="SAM" id="MobiDB-lite"/>
    </source>
</evidence>
<keyword evidence="2" id="KW-0812">Transmembrane</keyword>
<dbReference type="Proteomes" id="UP000612585">
    <property type="component" value="Unassembled WGS sequence"/>
</dbReference>
<gene>
    <name evidence="3" type="ORF">Vau01_064530</name>
</gene>
<comment type="caution">
    <text evidence="3">The sequence shown here is derived from an EMBL/GenBank/DDBJ whole genome shotgun (WGS) entry which is preliminary data.</text>
</comment>
<keyword evidence="2" id="KW-1133">Transmembrane helix</keyword>
<name>A0A8J3Z8D3_9ACTN</name>